<evidence type="ECO:0000313" key="7">
    <source>
        <dbReference type="EMBL" id="KAJ6239633.1"/>
    </source>
</evidence>
<protein>
    <recommendedName>
        <fullName evidence="1">mRNA m(6)A methyltransferase</fullName>
        <ecNumber evidence="1">2.1.1.348</ecNumber>
    </recommendedName>
</protein>
<gene>
    <name evidence="7" type="ORF">M0813_24997</name>
</gene>
<dbReference type="EC" id="2.1.1.348" evidence="1"/>
<evidence type="ECO:0000256" key="6">
    <source>
        <dbReference type="PROSITE-ProRule" id="PRU00489"/>
    </source>
</evidence>
<name>A0ABQ8Y477_9EUKA</name>
<organism evidence="7 8">
    <name type="scientific">Anaeramoeba flamelloides</name>
    <dbReference type="NCBI Taxonomy" id="1746091"/>
    <lineage>
        <taxon>Eukaryota</taxon>
        <taxon>Metamonada</taxon>
        <taxon>Anaeramoebidae</taxon>
        <taxon>Anaeramoeba</taxon>
    </lineage>
</organism>
<proteinExistence type="inferred from homology"/>
<evidence type="ECO:0000256" key="5">
    <source>
        <dbReference type="ARBA" id="ARBA00048957"/>
    </source>
</evidence>
<evidence type="ECO:0000256" key="1">
    <source>
        <dbReference type="ARBA" id="ARBA00012160"/>
    </source>
</evidence>
<keyword evidence="4" id="KW-0949">S-adenosyl-L-methionine</keyword>
<keyword evidence="8" id="KW-1185">Reference proteome</keyword>
<dbReference type="EMBL" id="JAOAOG010000220">
    <property type="protein sequence ID" value="KAJ6239633.1"/>
    <property type="molecule type" value="Genomic_DNA"/>
</dbReference>
<comment type="catalytic activity">
    <reaction evidence="5">
        <text>an adenosine in mRNA + S-adenosyl-L-methionine = an N(6)-methyladenosine in mRNA + S-adenosyl-L-homocysteine + H(+)</text>
        <dbReference type="Rhea" id="RHEA:55584"/>
        <dbReference type="Rhea" id="RHEA-COMP:12414"/>
        <dbReference type="Rhea" id="RHEA-COMP:12417"/>
        <dbReference type="ChEBI" id="CHEBI:15378"/>
        <dbReference type="ChEBI" id="CHEBI:57856"/>
        <dbReference type="ChEBI" id="CHEBI:59789"/>
        <dbReference type="ChEBI" id="CHEBI:74411"/>
        <dbReference type="ChEBI" id="CHEBI:74449"/>
        <dbReference type="EC" id="2.1.1.348"/>
    </reaction>
</comment>
<comment type="caution">
    <text evidence="7">The sequence shown here is derived from an EMBL/GenBank/DDBJ whole genome shotgun (WGS) entry which is preliminary data.</text>
</comment>
<dbReference type="InterPro" id="IPR007757">
    <property type="entry name" value="MT-A70-like"/>
</dbReference>
<sequence length="297" mass="35936">MSNIRCYYHFDTNFKIKINSNVQINDRITETQKIIKKKQNIIKCQKKLFKEMKIINSPNLEKQELKKIPFWKHYNKKEKMVLLIRNQIMDQDHLNDDLSIKDEIFIPDTTDQLLEKKNKKKSHPPWNISSPNSTSPFKLYYPRINDKMLMELEFDHIQEKGYLFLWYVHSKKKLAYKLIEIWGYITIMELTWNKLTKHNKIFCGLGSKKNRSNEKCIIAKKGQVDFRKELKVFYNNKNFSAKVREKSQKPDFLYTLIEESFPKEIHMELFARKCNLRNYFISIGLEITKRIYSQFHF</sequence>
<reference evidence="7" key="1">
    <citation type="submission" date="2022-08" db="EMBL/GenBank/DDBJ databases">
        <title>Novel sulfate-reducing endosymbionts in the free-living metamonad Anaeramoeba.</title>
        <authorList>
            <person name="Jerlstrom-Hultqvist J."/>
            <person name="Cepicka I."/>
            <person name="Gallot-Lavallee L."/>
            <person name="Salas-Leiva D."/>
            <person name="Curtis B.A."/>
            <person name="Zahonova K."/>
            <person name="Pipaliya S."/>
            <person name="Dacks J."/>
            <person name="Roger A.J."/>
        </authorList>
    </citation>
    <scope>NUCLEOTIDE SEQUENCE</scope>
    <source>
        <strain evidence="7">Schooner1</strain>
    </source>
</reference>
<evidence type="ECO:0000256" key="3">
    <source>
        <dbReference type="ARBA" id="ARBA00022679"/>
    </source>
</evidence>
<evidence type="ECO:0000256" key="2">
    <source>
        <dbReference type="ARBA" id="ARBA00022603"/>
    </source>
</evidence>
<evidence type="ECO:0000313" key="8">
    <source>
        <dbReference type="Proteomes" id="UP001150062"/>
    </source>
</evidence>
<dbReference type="PROSITE" id="PS51143">
    <property type="entry name" value="MT_A70"/>
    <property type="match status" value="1"/>
</dbReference>
<accession>A0ABQ8Y477</accession>
<dbReference type="PANTHER" id="PTHR12829">
    <property type="entry name" value="N6-ADENOSINE-METHYLTRANSFERASE"/>
    <property type="match status" value="1"/>
</dbReference>
<evidence type="ECO:0000256" key="4">
    <source>
        <dbReference type="ARBA" id="ARBA00022691"/>
    </source>
</evidence>
<keyword evidence="2" id="KW-0489">Methyltransferase</keyword>
<keyword evidence="3" id="KW-0808">Transferase</keyword>
<dbReference type="PANTHER" id="PTHR12829:SF7">
    <property type="entry name" value="N6-ADENOSINE-METHYLTRANSFERASE CATALYTIC SUBUNIT"/>
    <property type="match status" value="1"/>
</dbReference>
<comment type="similarity">
    <text evidence="6">Belongs to the MT-A70-like family.</text>
</comment>
<dbReference type="Pfam" id="PF05063">
    <property type="entry name" value="MT-A70"/>
    <property type="match status" value="1"/>
</dbReference>
<dbReference type="Proteomes" id="UP001150062">
    <property type="component" value="Unassembled WGS sequence"/>
</dbReference>